<dbReference type="Pfam" id="PF05010">
    <property type="entry name" value="TACC_C"/>
    <property type="match status" value="1"/>
</dbReference>
<evidence type="ECO:0000313" key="10">
    <source>
        <dbReference type="Proteomes" id="UP000677054"/>
    </source>
</evidence>
<feature type="compositionally biased region" description="Pro residues" evidence="7">
    <location>
        <begin position="15"/>
        <end position="25"/>
    </location>
</feature>
<comment type="subcellular location">
    <subcellularLocation>
        <location evidence="1">Cytoplasm</location>
        <location evidence="1">Cytoskeleton</location>
    </subcellularLocation>
</comment>
<accession>A0A7R8X4V8</accession>
<protein>
    <recommendedName>
        <fullName evidence="8">Transforming acidic coiled-coil-containing protein C-terminal domain-containing protein</fullName>
    </recommendedName>
</protein>
<evidence type="ECO:0000256" key="6">
    <source>
        <dbReference type="SAM" id="Coils"/>
    </source>
</evidence>
<dbReference type="EMBL" id="CAJPEV010000510">
    <property type="protein sequence ID" value="CAG0885986.1"/>
    <property type="molecule type" value="Genomic_DNA"/>
</dbReference>
<evidence type="ECO:0000256" key="7">
    <source>
        <dbReference type="SAM" id="MobiDB-lite"/>
    </source>
</evidence>
<feature type="region of interest" description="Disordered" evidence="7">
    <location>
        <begin position="1"/>
        <end position="49"/>
    </location>
</feature>
<evidence type="ECO:0000313" key="9">
    <source>
        <dbReference type="EMBL" id="CAD7243840.1"/>
    </source>
</evidence>
<gene>
    <name evidence="9" type="ORF">DSTB1V02_LOCUS3751</name>
</gene>
<keyword evidence="10" id="KW-1185">Reference proteome</keyword>
<evidence type="ECO:0000256" key="1">
    <source>
        <dbReference type="ARBA" id="ARBA00004245"/>
    </source>
</evidence>
<reference evidence="9" key="1">
    <citation type="submission" date="2020-11" db="EMBL/GenBank/DDBJ databases">
        <authorList>
            <person name="Tran Van P."/>
        </authorList>
    </citation>
    <scope>NUCLEOTIDE SEQUENCE</scope>
</reference>
<feature type="domain" description="Transforming acidic coiled-coil-containing protein C-terminal" evidence="8">
    <location>
        <begin position="357"/>
        <end position="542"/>
    </location>
</feature>
<dbReference type="OrthoDB" id="10255048at2759"/>
<evidence type="ECO:0000256" key="2">
    <source>
        <dbReference type="ARBA" id="ARBA00009423"/>
    </source>
</evidence>
<evidence type="ECO:0000259" key="8">
    <source>
        <dbReference type="Pfam" id="PF05010"/>
    </source>
</evidence>
<keyword evidence="5" id="KW-0206">Cytoskeleton</keyword>
<dbReference type="GO" id="GO:0005856">
    <property type="term" value="C:cytoskeleton"/>
    <property type="evidence" value="ECO:0007669"/>
    <property type="project" value="UniProtKB-SubCell"/>
</dbReference>
<evidence type="ECO:0000256" key="5">
    <source>
        <dbReference type="ARBA" id="ARBA00023212"/>
    </source>
</evidence>
<name>A0A7R8X4V8_9CRUS</name>
<feature type="coiled-coil region" evidence="6">
    <location>
        <begin position="460"/>
        <end position="544"/>
    </location>
</feature>
<keyword evidence="4 6" id="KW-0175">Coiled coil</keyword>
<comment type="similarity">
    <text evidence="2">Belongs to the TACC family.</text>
</comment>
<dbReference type="InterPro" id="IPR007707">
    <property type="entry name" value="TACC_C"/>
</dbReference>
<proteinExistence type="inferred from homology"/>
<keyword evidence="3" id="KW-0963">Cytoplasm</keyword>
<dbReference type="EMBL" id="LR900027">
    <property type="protein sequence ID" value="CAD7243840.1"/>
    <property type="molecule type" value="Genomic_DNA"/>
</dbReference>
<sequence>MKTFSTPKWRGKPTSPEPNCSPPSTPQNVSQDEASEAGRNASPFHTGNPDLSLCGIFQKLAVRDTPYMRQRLYRDAEYSIKHELRGPVAESEMGLDSQGGDGPNDDIELDSHLIPSSVNCIDLNQHTESDMSPLLKCDLDAESDHLNSVNAEEDISRHGSDFNISLGFTPEKIENVGPQEAFPLQSSLSGVSSEPPLSNSIEAEEIERMHPETTIEGFSESNELVSGFDEDFGSKTLMKPGSDVLREPADLTILQDFDPLIARRESVMNRLSSVKAKEQDLLKFDEFSPLKLIKRRSHGSAQEEAASLEVPFSPSRHSSDSIMYHSLTIRSQDLVYQEKLMQRNKKIALLDEEIAWMNARNKAEKAAIEQQIAEEDIILQRSAHMIQEYQQTMEEIAKEKDRVVQENQAKELQAMKEQDRAVEDLKQTEAAFNDVHKKYEQKKAFVSALKKNVTILESAISESSERLEKGNEKYEKLREKGTEVLASVAEEMGKVTATREKEVNVLESALRETEAKIAAGEEEIQEKDKLIEELNSMIDALVSKAQK</sequence>
<feature type="coiled-coil region" evidence="6">
    <location>
        <begin position="379"/>
        <end position="413"/>
    </location>
</feature>
<evidence type="ECO:0000256" key="3">
    <source>
        <dbReference type="ARBA" id="ARBA00022490"/>
    </source>
</evidence>
<evidence type="ECO:0000256" key="4">
    <source>
        <dbReference type="ARBA" id="ARBA00023054"/>
    </source>
</evidence>
<dbReference type="Proteomes" id="UP000677054">
    <property type="component" value="Unassembled WGS sequence"/>
</dbReference>
<organism evidence="9">
    <name type="scientific">Darwinula stevensoni</name>
    <dbReference type="NCBI Taxonomy" id="69355"/>
    <lineage>
        <taxon>Eukaryota</taxon>
        <taxon>Metazoa</taxon>
        <taxon>Ecdysozoa</taxon>
        <taxon>Arthropoda</taxon>
        <taxon>Crustacea</taxon>
        <taxon>Oligostraca</taxon>
        <taxon>Ostracoda</taxon>
        <taxon>Podocopa</taxon>
        <taxon>Podocopida</taxon>
        <taxon>Darwinulocopina</taxon>
        <taxon>Darwinuloidea</taxon>
        <taxon>Darwinulidae</taxon>
        <taxon>Darwinula</taxon>
    </lineage>
</organism>
<dbReference type="AlphaFoldDB" id="A0A7R8X4V8"/>